<evidence type="ECO:0000259" key="3">
    <source>
        <dbReference type="Pfam" id="PF00389"/>
    </source>
</evidence>
<dbReference type="EMBL" id="JARBDR010000141">
    <property type="protein sequence ID" value="KAJ8320488.1"/>
    <property type="molecule type" value="Genomic_DNA"/>
</dbReference>
<dbReference type="SUPFAM" id="SSF52283">
    <property type="entry name" value="Formate/glycerate dehydrogenase catalytic domain-like"/>
    <property type="match status" value="1"/>
</dbReference>
<dbReference type="Pfam" id="PF02826">
    <property type="entry name" value="2-Hacid_dh_C"/>
    <property type="match status" value="1"/>
</dbReference>
<dbReference type="Gene3D" id="3.40.50.720">
    <property type="entry name" value="NAD(P)-binding Rossmann-like Domain"/>
    <property type="match status" value="2"/>
</dbReference>
<dbReference type="Pfam" id="PF00389">
    <property type="entry name" value="2-Hacid_dh"/>
    <property type="match status" value="1"/>
</dbReference>
<organism evidence="5 6">
    <name type="scientific">Tegillarca granosa</name>
    <name type="common">Malaysian cockle</name>
    <name type="synonym">Anadara granosa</name>
    <dbReference type="NCBI Taxonomy" id="220873"/>
    <lineage>
        <taxon>Eukaryota</taxon>
        <taxon>Metazoa</taxon>
        <taxon>Spiralia</taxon>
        <taxon>Lophotrochozoa</taxon>
        <taxon>Mollusca</taxon>
        <taxon>Bivalvia</taxon>
        <taxon>Autobranchia</taxon>
        <taxon>Pteriomorphia</taxon>
        <taxon>Arcoida</taxon>
        <taxon>Arcoidea</taxon>
        <taxon>Arcidae</taxon>
        <taxon>Tegillarca</taxon>
    </lineage>
</organism>
<keyword evidence="1 2" id="KW-0560">Oxidoreductase</keyword>
<comment type="similarity">
    <text evidence="2">Belongs to the D-isomer specific 2-hydroxyacid dehydrogenase family.</text>
</comment>
<dbReference type="PROSITE" id="PS00671">
    <property type="entry name" value="D_2_HYDROXYACID_DH_3"/>
    <property type="match status" value="1"/>
</dbReference>
<accession>A0ABQ9FXP9</accession>
<evidence type="ECO:0000313" key="5">
    <source>
        <dbReference type="EMBL" id="KAJ8320488.1"/>
    </source>
</evidence>
<dbReference type="PANTHER" id="PTHR10996:SF277">
    <property type="entry name" value="GLYOXYLATE REDUCTASE_HYDROXYPYRUVATE REDUCTASE"/>
    <property type="match status" value="1"/>
</dbReference>
<proteinExistence type="inferred from homology"/>
<dbReference type="SUPFAM" id="SSF51735">
    <property type="entry name" value="NAD(P)-binding Rossmann-fold domains"/>
    <property type="match status" value="1"/>
</dbReference>
<reference evidence="5 6" key="1">
    <citation type="submission" date="2022-12" db="EMBL/GenBank/DDBJ databases">
        <title>Chromosome-level genome of Tegillarca granosa.</title>
        <authorList>
            <person name="Kim J."/>
        </authorList>
    </citation>
    <scope>NUCLEOTIDE SEQUENCE [LARGE SCALE GENOMIC DNA]</scope>
    <source>
        <strain evidence="5">Teg-2019</strain>
        <tissue evidence="5">Adductor muscle</tissue>
    </source>
</reference>
<dbReference type="InterPro" id="IPR036291">
    <property type="entry name" value="NAD(P)-bd_dom_sf"/>
</dbReference>
<dbReference type="PANTHER" id="PTHR10996">
    <property type="entry name" value="2-HYDROXYACID DEHYDROGENASE-RELATED"/>
    <property type="match status" value="1"/>
</dbReference>
<dbReference type="Proteomes" id="UP001217089">
    <property type="component" value="Unassembled WGS sequence"/>
</dbReference>
<feature type="domain" description="D-isomer specific 2-hydroxyacid dehydrogenase catalytic" evidence="3">
    <location>
        <begin position="57"/>
        <end position="370"/>
    </location>
</feature>
<comment type="caution">
    <text evidence="5">The sequence shown here is derived from an EMBL/GenBank/DDBJ whole genome shotgun (WGS) entry which is preliminary data.</text>
</comment>
<evidence type="ECO:0000259" key="4">
    <source>
        <dbReference type="Pfam" id="PF02826"/>
    </source>
</evidence>
<name>A0ABQ9FXP9_TEGGR</name>
<keyword evidence="6" id="KW-1185">Reference proteome</keyword>
<evidence type="ECO:0000313" key="6">
    <source>
        <dbReference type="Proteomes" id="UP001217089"/>
    </source>
</evidence>
<dbReference type="InterPro" id="IPR029753">
    <property type="entry name" value="D-isomer_DH_CS"/>
</dbReference>
<sequence length="372" mass="40813">MTKRTNGNFILLRNVSFVVSVYRPEFCELLWRSVNPSRFITSSVRRISMATQNRPKVYVTRRVPEIGLQILSPHCEISQWQSDDPVARHELLKNVSGKDALFCLLTDKIDKEVLEQAGPSLRVIGTMSVGYEHIDLEECKRRNISVGFTPDVLTNATAELTVALLLATSRRLKEGIQAVADGSWGTWKPSWLCGSGLDGSTVGIVGLGRIGLAVAKRLSPFGVSKFLYYGRTEKETAKDIGAEFVSFDSLLEKSDFVLGCCSLTEDNKELFNKTAFQKMKKTAVFINTSRGGLVNQTDLYAALSTGQIAAAGLDVTSPEPLPIDNPLLTLHNCVILPHIGSATEKARSAMSEVTAKNILSFLKGQDMPSKLI</sequence>
<dbReference type="InterPro" id="IPR006140">
    <property type="entry name" value="D-isomer_DH_NAD-bd"/>
</dbReference>
<evidence type="ECO:0008006" key="7">
    <source>
        <dbReference type="Google" id="ProtNLM"/>
    </source>
</evidence>
<evidence type="ECO:0000256" key="2">
    <source>
        <dbReference type="RuleBase" id="RU003719"/>
    </source>
</evidence>
<dbReference type="InterPro" id="IPR006139">
    <property type="entry name" value="D-isomer_2_OHA_DH_cat_dom"/>
</dbReference>
<evidence type="ECO:0000256" key="1">
    <source>
        <dbReference type="ARBA" id="ARBA00023002"/>
    </source>
</evidence>
<dbReference type="InterPro" id="IPR050223">
    <property type="entry name" value="D-isomer_2-hydroxyacid_DH"/>
</dbReference>
<feature type="domain" description="D-isomer specific 2-hydroxyacid dehydrogenase NAD-binding" evidence="4">
    <location>
        <begin position="162"/>
        <end position="340"/>
    </location>
</feature>
<gene>
    <name evidence="5" type="ORF">KUTeg_002075</name>
</gene>
<protein>
    <recommendedName>
        <fullName evidence="7">Glyoxylate reductase/hydroxypyruvate reductase</fullName>
    </recommendedName>
</protein>
<dbReference type="CDD" id="cd05301">
    <property type="entry name" value="GDH"/>
    <property type="match status" value="1"/>
</dbReference>